<keyword evidence="1" id="KW-0472">Membrane</keyword>
<accession>A0A226DE66</accession>
<keyword evidence="1" id="KW-1133">Transmembrane helix</keyword>
<organism evidence="2 3">
    <name type="scientific">Folsomia candida</name>
    <name type="common">Springtail</name>
    <dbReference type="NCBI Taxonomy" id="158441"/>
    <lineage>
        <taxon>Eukaryota</taxon>
        <taxon>Metazoa</taxon>
        <taxon>Ecdysozoa</taxon>
        <taxon>Arthropoda</taxon>
        <taxon>Hexapoda</taxon>
        <taxon>Collembola</taxon>
        <taxon>Entomobryomorpha</taxon>
        <taxon>Isotomoidea</taxon>
        <taxon>Isotomidae</taxon>
        <taxon>Proisotominae</taxon>
        <taxon>Folsomia</taxon>
    </lineage>
</organism>
<evidence type="ECO:0000256" key="1">
    <source>
        <dbReference type="SAM" id="Phobius"/>
    </source>
</evidence>
<dbReference type="EMBL" id="LNIX01000023">
    <property type="protein sequence ID" value="OXA42997.1"/>
    <property type="molecule type" value="Genomic_DNA"/>
</dbReference>
<feature type="transmembrane region" description="Helical" evidence="1">
    <location>
        <begin position="35"/>
        <end position="55"/>
    </location>
</feature>
<proteinExistence type="predicted"/>
<name>A0A226DE66_FOLCA</name>
<keyword evidence="1" id="KW-0812">Transmembrane</keyword>
<sequence length="351" mass="40428">MDRFGFSSRTRWDDEVQAFVKYCRPYVRFQTSLRVWFTPFDSSVWSGMFLVFLLISSSTGNPGKNKPLSFFNYVTTWLSSSSYLFSLLLREPIRNFSRGHVTFVALTLLISGVYEGCITTNIIAPAKPFRYENVGQFINSSQKVVVYSANINLPISLNETNPVFFMELKRFGITGRKTLSFQIIRNTKYVFDHMFIQWQNLSKLGYFDSRIRSFVPVFMERLQINMDLQKVKGQHDSYKCQQFPFGHVKMSFASFKFALARKAMALHSVLLESGISTHTNRIKYDDFRLESAQIEREGKDLRTTDGNGWAGRRNKCPGWNGRALSQTLLTTSHPESVTTPILGQGAELRYE</sequence>
<dbReference type="Proteomes" id="UP000198287">
    <property type="component" value="Unassembled WGS sequence"/>
</dbReference>
<evidence type="ECO:0000313" key="2">
    <source>
        <dbReference type="EMBL" id="OXA42997.1"/>
    </source>
</evidence>
<gene>
    <name evidence="2" type="ORF">Fcan01_22179</name>
</gene>
<keyword evidence="3" id="KW-1185">Reference proteome</keyword>
<feature type="transmembrane region" description="Helical" evidence="1">
    <location>
        <begin position="70"/>
        <end position="89"/>
    </location>
</feature>
<dbReference type="AlphaFoldDB" id="A0A226DE66"/>
<evidence type="ECO:0008006" key="4">
    <source>
        <dbReference type="Google" id="ProtNLM"/>
    </source>
</evidence>
<evidence type="ECO:0000313" key="3">
    <source>
        <dbReference type="Proteomes" id="UP000198287"/>
    </source>
</evidence>
<reference evidence="2 3" key="1">
    <citation type="submission" date="2015-12" db="EMBL/GenBank/DDBJ databases">
        <title>The genome of Folsomia candida.</title>
        <authorList>
            <person name="Faddeeva A."/>
            <person name="Derks M.F."/>
            <person name="Anvar Y."/>
            <person name="Smit S."/>
            <person name="Van Straalen N."/>
            <person name="Roelofs D."/>
        </authorList>
    </citation>
    <scope>NUCLEOTIDE SEQUENCE [LARGE SCALE GENOMIC DNA]</scope>
    <source>
        <strain evidence="2 3">VU population</strain>
        <tissue evidence="2">Whole body</tissue>
    </source>
</reference>
<feature type="transmembrane region" description="Helical" evidence="1">
    <location>
        <begin position="101"/>
        <end position="124"/>
    </location>
</feature>
<comment type="caution">
    <text evidence="2">The sequence shown here is derived from an EMBL/GenBank/DDBJ whole genome shotgun (WGS) entry which is preliminary data.</text>
</comment>
<protein>
    <recommendedName>
        <fullName evidence="4">Ionotropic glutamate receptor C-terminal domain-containing protein</fullName>
    </recommendedName>
</protein>